<comment type="caution">
    <text evidence="18">The sequence shown here is derived from an EMBL/GenBank/DDBJ whole genome shotgun (WGS) entry which is preliminary data.</text>
</comment>
<dbReference type="InterPro" id="IPR003593">
    <property type="entry name" value="AAA+_ATPase"/>
</dbReference>
<dbReference type="GO" id="GO:0005524">
    <property type="term" value="F:ATP binding"/>
    <property type="evidence" value="ECO:0007669"/>
    <property type="project" value="UniProtKB-UniRule"/>
</dbReference>
<comment type="function">
    <text evidence="15">Acts as a processive, ATP-dependent zinc metallopeptidase for both cytoplasmic and membrane proteins. Plays a role in the quality control of integral membrane proteins.</text>
</comment>
<evidence type="ECO:0000256" key="9">
    <source>
        <dbReference type="ARBA" id="ARBA00022833"/>
    </source>
</evidence>
<dbReference type="InterPro" id="IPR011546">
    <property type="entry name" value="Pept_M41_FtsH_extracell"/>
</dbReference>
<evidence type="ECO:0000256" key="10">
    <source>
        <dbReference type="ARBA" id="ARBA00022840"/>
    </source>
</evidence>
<comment type="similarity">
    <text evidence="2 15">In the C-terminal section; belongs to the peptidase M41 family.</text>
</comment>
<dbReference type="PANTHER" id="PTHR23076:SF97">
    <property type="entry name" value="ATP-DEPENDENT ZINC METALLOPROTEASE YME1L1"/>
    <property type="match status" value="1"/>
</dbReference>
<dbReference type="AlphaFoldDB" id="A0A1F5WQB2"/>
<comment type="subcellular location">
    <subcellularLocation>
        <location evidence="15">Cell membrane</location>
        <topology evidence="15">Multi-pass membrane protein</topology>
        <orientation evidence="15">Cytoplasmic side</orientation>
    </subcellularLocation>
    <subcellularLocation>
        <location evidence="1">Membrane</location>
    </subcellularLocation>
</comment>
<dbReference type="SUPFAM" id="SSF140990">
    <property type="entry name" value="FtsH protease domain-like"/>
    <property type="match status" value="1"/>
</dbReference>
<dbReference type="EMBL" id="MFHI01000034">
    <property type="protein sequence ID" value="OGF77862.1"/>
    <property type="molecule type" value="Genomic_DNA"/>
</dbReference>
<keyword evidence="12 15" id="KW-0482">Metalloprotease</keyword>
<dbReference type="EC" id="3.4.24.-" evidence="15"/>
<evidence type="ECO:0000259" key="17">
    <source>
        <dbReference type="SMART" id="SM00382"/>
    </source>
</evidence>
<dbReference type="SMART" id="SM00382">
    <property type="entry name" value="AAA"/>
    <property type="match status" value="1"/>
</dbReference>
<dbReference type="GO" id="GO:0006508">
    <property type="term" value="P:proteolysis"/>
    <property type="evidence" value="ECO:0007669"/>
    <property type="project" value="UniProtKB-KW"/>
</dbReference>
<dbReference type="Pfam" id="PF06480">
    <property type="entry name" value="FtsH_ext"/>
    <property type="match status" value="1"/>
</dbReference>
<dbReference type="InterPro" id="IPR037219">
    <property type="entry name" value="Peptidase_M41-like"/>
</dbReference>
<accession>A0A1F5WQB2</accession>
<dbReference type="GO" id="GO:0005886">
    <property type="term" value="C:plasma membrane"/>
    <property type="evidence" value="ECO:0007669"/>
    <property type="project" value="UniProtKB-SubCell"/>
</dbReference>
<feature type="binding site" evidence="15">
    <location>
        <position position="440"/>
    </location>
    <ligand>
        <name>Zn(2+)</name>
        <dbReference type="ChEBI" id="CHEBI:29105"/>
        <note>catalytic</note>
    </ligand>
</feature>
<dbReference type="FunFam" id="1.10.8.60:FF:000001">
    <property type="entry name" value="ATP-dependent zinc metalloprotease FtsH"/>
    <property type="match status" value="1"/>
</dbReference>
<feature type="transmembrane region" description="Helical" evidence="15">
    <location>
        <begin position="9"/>
        <end position="27"/>
    </location>
</feature>
<evidence type="ECO:0000313" key="19">
    <source>
        <dbReference type="Proteomes" id="UP000178425"/>
    </source>
</evidence>
<name>A0A1F5WQB2_9BACT</name>
<dbReference type="FunFam" id="3.40.50.300:FF:000001">
    <property type="entry name" value="ATP-dependent zinc metalloprotease FtsH"/>
    <property type="match status" value="1"/>
</dbReference>
<dbReference type="Gene3D" id="1.20.58.760">
    <property type="entry name" value="Peptidase M41"/>
    <property type="match status" value="1"/>
</dbReference>
<dbReference type="InterPro" id="IPR041569">
    <property type="entry name" value="AAA_lid_3"/>
</dbReference>
<evidence type="ECO:0000256" key="1">
    <source>
        <dbReference type="ARBA" id="ARBA00004370"/>
    </source>
</evidence>
<comment type="subunit">
    <text evidence="15">Homohexamer.</text>
</comment>
<feature type="active site" evidence="15">
    <location>
        <position position="437"/>
    </location>
</feature>
<dbReference type="GO" id="GO:0030163">
    <property type="term" value="P:protein catabolic process"/>
    <property type="evidence" value="ECO:0007669"/>
    <property type="project" value="UniProtKB-UniRule"/>
</dbReference>
<dbReference type="PROSITE" id="PS00674">
    <property type="entry name" value="AAA"/>
    <property type="match status" value="1"/>
</dbReference>
<comment type="similarity">
    <text evidence="14 15">In the central section; belongs to the AAA ATPase family.</text>
</comment>
<feature type="transmembrane region" description="Helical" evidence="15">
    <location>
        <begin position="117"/>
        <end position="138"/>
    </location>
</feature>
<keyword evidence="8 15" id="KW-0378">Hydrolase</keyword>
<evidence type="ECO:0000313" key="18">
    <source>
        <dbReference type="EMBL" id="OGF77862.1"/>
    </source>
</evidence>
<keyword evidence="4 15" id="KW-0645">Protease</keyword>
<dbReference type="GO" id="GO:0004176">
    <property type="term" value="F:ATP-dependent peptidase activity"/>
    <property type="evidence" value="ECO:0007669"/>
    <property type="project" value="InterPro"/>
</dbReference>
<dbReference type="Gene3D" id="3.40.50.300">
    <property type="entry name" value="P-loop containing nucleotide triphosphate hydrolases"/>
    <property type="match status" value="1"/>
</dbReference>
<evidence type="ECO:0000256" key="11">
    <source>
        <dbReference type="ARBA" id="ARBA00022989"/>
    </source>
</evidence>
<proteinExistence type="inferred from homology"/>
<keyword evidence="6 15" id="KW-0479">Metal-binding</keyword>
<reference evidence="18 19" key="1">
    <citation type="journal article" date="2016" name="Nat. Commun.">
        <title>Thousands of microbial genomes shed light on interconnected biogeochemical processes in an aquifer system.</title>
        <authorList>
            <person name="Anantharaman K."/>
            <person name="Brown C.T."/>
            <person name="Hug L.A."/>
            <person name="Sharon I."/>
            <person name="Castelle C.J."/>
            <person name="Probst A.J."/>
            <person name="Thomas B.C."/>
            <person name="Singh A."/>
            <person name="Wilkins M.J."/>
            <person name="Karaoz U."/>
            <person name="Brodie E.L."/>
            <person name="Williams K.H."/>
            <person name="Hubbard S.S."/>
            <person name="Banfield J.F."/>
        </authorList>
    </citation>
    <scope>NUCLEOTIDE SEQUENCE [LARGE SCALE GENOMIC DNA]</scope>
</reference>
<evidence type="ECO:0000256" key="12">
    <source>
        <dbReference type="ARBA" id="ARBA00023049"/>
    </source>
</evidence>
<dbReference type="Pfam" id="PF17862">
    <property type="entry name" value="AAA_lid_3"/>
    <property type="match status" value="1"/>
</dbReference>
<evidence type="ECO:0000256" key="13">
    <source>
        <dbReference type="ARBA" id="ARBA00023136"/>
    </source>
</evidence>
<dbReference type="SUPFAM" id="SSF52540">
    <property type="entry name" value="P-loop containing nucleoside triphosphate hydrolases"/>
    <property type="match status" value="1"/>
</dbReference>
<feature type="binding site" evidence="15">
    <location>
        <begin position="213"/>
        <end position="220"/>
    </location>
    <ligand>
        <name>ATP</name>
        <dbReference type="ChEBI" id="CHEBI:30616"/>
    </ligand>
</feature>
<comment type="cofactor">
    <cofactor evidence="15">
        <name>Zn(2+)</name>
        <dbReference type="ChEBI" id="CHEBI:29105"/>
    </cofactor>
    <text evidence="15">Binds 1 zinc ion per subunit.</text>
</comment>
<dbReference type="InterPro" id="IPR000642">
    <property type="entry name" value="Peptidase_M41"/>
</dbReference>
<evidence type="ECO:0000256" key="8">
    <source>
        <dbReference type="ARBA" id="ARBA00022801"/>
    </source>
</evidence>
<dbReference type="InterPro" id="IPR005936">
    <property type="entry name" value="FtsH"/>
</dbReference>
<evidence type="ECO:0000256" key="7">
    <source>
        <dbReference type="ARBA" id="ARBA00022741"/>
    </source>
</evidence>
<dbReference type="Proteomes" id="UP000178425">
    <property type="component" value="Unassembled WGS sequence"/>
</dbReference>
<feature type="binding site" evidence="15">
    <location>
        <position position="512"/>
    </location>
    <ligand>
        <name>Zn(2+)</name>
        <dbReference type="ChEBI" id="CHEBI:29105"/>
        <note>catalytic</note>
    </ligand>
</feature>
<evidence type="ECO:0000256" key="3">
    <source>
        <dbReference type="ARBA" id="ARBA00022475"/>
    </source>
</evidence>
<dbReference type="HAMAP" id="MF_01458">
    <property type="entry name" value="FtsH"/>
    <property type="match status" value="1"/>
</dbReference>
<evidence type="ECO:0000256" key="15">
    <source>
        <dbReference type="HAMAP-Rule" id="MF_01458"/>
    </source>
</evidence>
<keyword evidence="3 15" id="KW-1003">Cell membrane</keyword>
<evidence type="ECO:0000256" key="14">
    <source>
        <dbReference type="ARBA" id="ARBA00061570"/>
    </source>
</evidence>
<keyword evidence="9 15" id="KW-0862">Zinc</keyword>
<sequence>MNDQPKKSGLLSYILFILFALIIWNAFVQQSQTDSPISIDYNEFLRMVESDKFQSIVIQSTEKGGSEITGCCVKDKDGKDASYNVFVNNAALPAFMDILRAKPKIKIFPRPIRETSWLMSILINWAPMLLFIFIWIFFMRKMGGGVSAGGIGGIMNFGKSKAKMSVGHQVTFADVAGVDESKEELVEMINFLKDPKKFTRLGGRMPKGVLLIGPPGTGKTLLARAVAGEAGVAFFSLSGSEFVEMFVGVGASRVRDLFENAKKNAPSIIFIDEIDAIGGKRGMIIGGGHTEQEQTLNQLMVEMDGFDPNVGIIIMAATNRPETLDFALLRPGRFDRHVVVPRPDVKGREEILKVHARKKPLAENANLTAIAKGTPGFVGADLENLLNEAALKAAQKEQETITNSDLEEAKDKIIMGGAERKSMVMSPAVKKVTAYHEAGHTLVAKFVPGNDPVHKVTIIPRGMSLGLTGTLPEEERHNYTKSYLEALLPMMMGGRCAEELVFKDISTGARNDIERATELASNMVKKWGMSEKLGPLNYGKDREHEYLGFQIQGAQDYSEKTAQTIDEEKKQIIDKAYRKATDVLAANRNILEALASALLEKETLTGEEVNNIVKQFKISQAN</sequence>
<keyword evidence="18" id="KW-0132">Cell division</keyword>
<dbReference type="PANTHER" id="PTHR23076">
    <property type="entry name" value="METALLOPROTEASE M41 FTSH"/>
    <property type="match status" value="1"/>
</dbReference>
<keyword evidence="18" id="KW-0131">Cell cycle</keyword>
<dbReference type="Gene3D" id="1.10.8.60">
    <property type="match status" value="1"/>
</dbReference>
<keyword evidence="7 15" id="KW-0547">Nucleotide-binding</keyword>
<evidence type="ECO:0000256" key="4">
    <source>
        <dbReference type="ARBA" id="ARBA00022670"/>
    </source>
</evidence>
<evidence type="ECO:0000256" key="5">
    <source>
        <dbReference type="ARBA" id="ARBA00022692"/>
    </source>
</evidence>
<dbReference type="GO" id="GO:0016887">
    <property type="term" value="F:ATP hydrolysis activity"/>
    <property type="evidence" value="ECO:0007669"/>
    <property type="project" value="UniProtKB-UniRule"/>
</dbReference>
<gene>
    <name evidence="15" type="primary">ftsH</name>
    <name evidence="18" type="ORF">A2W54_03625</name>
</gene>
<evidence type="ECO:0000256" key="2">
    <source>
        <dbReference type="ARBA" id="ARBA00010044"/>
    </source>
</evidence>
<dbReference type="InterPro" id="IPR027417">
    <property type="entry name" value="P-loop_NTPase"/>
</dbReference>
<evidence type="ECO:0000256" key="6">
    <source>
        <dbReference type="ARBA" id="ARBA00022723"/>
    </source>
</evidence>
<dbReference type="CDD" id="cd19501">
    <property type="entry name" value="RecA-like_FtsH"/>
    <property type="match status" value="1"/>
</dbReference>
<keyword evidence="11 15" id="KW-1133">Transmembrane helix</keyword>
<keyword evidence="10 15" id="KW-0067">ATP-binding</keyword>
<dbReference type="GO" id="GO:0004222">
    <property type="term" value="F:metalloendopeptidase activity"/>
    <property type="evidence" value="ECO:0007669"/>
    <property type="project" value="InterPro"/>
</dbReference>
<feature type="binding site" evidence="15">
    <location>
        <position position="436"/>
    </location>
    <ligand>
        <name>Zn(2+)</name>
        <dbReference type="ChEBI" id="CHEBI:29105"/>
        <note>catalytic</note>
    </ligand>
</feature>
<dbReference type="InterPro" id="IPR003959">
    <property type="entry name" value="ATPase_AAA_core"/>
</dbReference>
<keyword evidence="13 15" id="KW-0472">Membrane</keyword>
<evidence type="ECO:0000256" key="16">
    <source>
        <dbReference type="RuleBase" id="RU003651"/>
    </source>
</evidence>
<keyword evidence="5 15" id="KW-0812">Transmembrane</keyword>
<dbReference type="InterPro" id="IPR003960">
    <property type="entry name" value="ATPase_AAA_CS"/>
</dbReference>
<dbReference type="Pfam" id="PF00004">
    <property type="entry name" value="AAA"/>
    <property type="match status" value="1"/>
</dbReference>
<dbReference type="FunFam" id="1.20.58.760:FF:000001">
    <property type="entry name" value="ATP-dependent zinc metalloprotease FtsH"/>
    <property type="match status" value="1"/>
</dbReference>
<dbReference type="Pfam" id="PF01434">
    <property type="entry name" value="Peptidase_M41"/>
    <property type="match status" value="1"/>
</dbReference>
<dbReference type="NCBIfam" id="TIGR01241">
    <property type="entry name" value="FtsH_fam"/>
    <property type="match status" value="1"/>
</dbReference>
<feature type="domain" description="AAA+ ATPase" evidence="17">
    <location>
        <begin position="205"/>
        <end position="344"/>
    </location>
</feature>
<dbReference type="GO" id="GO:0051301">
    <property type="term" value="P:cell division"/>
    <property type="evidence" value="ECO:0007669"/>
    <property type="project" value="UniProtKB-KW"/>
</dbReference>
<dbReference type="GO" id="GO:0008270">
    <property type="term" value="F:zinc ion binding"/>
    <property type="evidence" value="ECO:0007669"/>
    <property type="project" value="UniProtKB-UniRule"/>
</dbReference>
<protein>
    <recommendedName>
        <fullName evidence="15">ATP-dependent zinc metalloprotease FtsH</fullName>
        <ecNumber evidence="15">3.4.24.-</ecNumber>
    </recommendedName>
</protein>
<organism evidence="18 19">
    <name type="scientific">Candidatus Giovannonibacteria bacterium RIFCSPHIGHO2_02_43_13</name>
    <dbReference type="NCBI Taxonomy" id="1798330"/>
    <lineage>
        <taxon>Bacteria</taxon>
        <taxon>Candidatus Giovannoniibacteriota</taxon>
    </lineage>
</organism>
<comment type="similarity">
    <text evidence="16">Belongs to the AAA ATPase family.</text>
</comment>